<protein>
    <submittedName>
        <fullName evidence="1">Uncharacterized protein</fullName>
    </submittedName>
</protein>
<dbReference type="Proteomes" id="UP000663834">
    <property type="component" value="Unassembled WGS sequence"/>
</dbReference>
<comment type="caution">
    <text evidence="1">The sequence shown here is derived from an EMBL/GenBank/DDBJ whole genome shotgun (WGS) entry which is preliminary data.</text>
</comment>
<accession>A0A816HGW0</accession>
<sequence>MAGSSNNFKTTINRNVAADRQQYRNFNDLFTDDDIDDMEISDEVLLAACKNSQSSNRNKSVDEHVLSQKISQLSTSSKNQQKQQLNKTISKKVQLNDLEKIPEYLAKNNKSFENMLTALLVRNKTLTNEISSSQLENFRIVAILIHRLKFIQILHGLWTIYLQAGLGQLKSHYSQNELGQQLWVKPIQSMVKINVRSGIEHNEACLTYVKNRLTELDKAKQECHADLQTKINFSSHYSTTIRQAIEKFVEENLMSLRKKIEHKIQLVHYSYDEQILKDNYLKQNPNETQIQIAEELYTAKQQQELSKYTCELLNLQLIHYNASTTFDQLPIAHVPLFDSICNINMQQDLYAQYRNIIEQTKTDMLTLYSQSAVDQKIRYQKQYNDTMEKIQKEQCLLPDEQKLIRKMLELIEQRAHIIEERFKCIHQFKVHNLSIQS</sequence>
<dbReference type="EMBL" id="CAJNOW010021817">
    <property type="protein sequence ID" value="CAF1685483.1"/>
    <property type="molecule type" value="Genomic_DNA"/>
</dbReference>
<name>A0A816HGW0_9BILA</name>
<evidence type="ECO:0000313" key="2">
    <source>
        <dbReference type="Proteomes" id="UP000663834"/>
    </source>
</evidence>
<proteinExistence type="predicted"/>
<reference evidence="1" key="1">
    <citation type="submission" date="2021-02" db="EMBL/GenBank/DDBJ databases">
        <authorList>
            <person name="Nowell W R."/>
        </authorList>
    </citation>
    <scope>NUCLEOTIDE SEQUENCE</scope>
</reference>
<dbReference type="AlphaFoldDB" id="A0A816HGW0"/>
<organism evidence="1 2">
    <name type="scientific">Rotaria magnacalcarata</name>
    <dbReference type="NCBI Taxonomy" id="392030"/>
    <lineage>
        <taxon>Eukaryota</taxon>
        <taxon>Metazoa</taxon>
        <taxon>Spiralia</taxon>
        <taxon>Gnathifera</taxon>
        <taxon>Rotifera</taxon>
        <taxon>Eurotatoria</taxon>
        <taxon>Bdelloidea</taxon>
        <taxon>Philodinida</taxon>
        <taxon>Philodinidae</taxon>
        <taxon>Rotaria</taxon>
    </lineage>
</organism>
<evidence type="ECO:0000313" key="1">
    <source>
        <dbReference type="EMBL" id="CAF1685483.1"/>
    </source>
</evidence>
<dbReference type="OrthoDB" id="10015498at2759"/>
<gene>
    <name evidence="1" type="ORF">KQP761_LOCUS38351</name>
</gene>